<dbReference type="eggNOG" id="ENOG5031HYJ">
    <property type="taxonomic scope" value="Bacteria"/>
</dbReference>
<dbReference type="RefSeq" id="WP_057917893.1">
    <property type="nucleotide sequence ID" value="NZ_CP011129.1"/>
</dbReference>
<proteinExistence type="predicted"/>
<reference evidence="1 2" key="1">
    <citation type="journal article" date="2015" name="BMC Genomics">
        <title>Comparative genomics and metabolic profiling of the genus Lysobacter.</title>
        <authorList>
            <person name="de Bruijn I."/>
            <person name="Cheng X."/>
            <person name="de Jager V."/>
            <person name="Exposito R.G."/>
            <person name="Watrous J."/>
            <person name="Patel N."/>
            <person name="Postma J."/>
            <person name="Dorrestein P.C."/>
            <person name="Kobayashi D."/>
            <person name="Raaijmakers J.M."/>
        </authorList>
    </citation>
    <scope>NUCLEOTIDE SEQUENCE [LARGE SCALE GENOMIC DNA]</scope>
    <source>
        <strain evidence="1 2">76</strain>
    </source>
</reference>
<sequence length="246" mass="27537">MSELLIPGGYEIEAAGERAGDALGNAAFIEKHAAPGRIGLCGGRDWINKLIRKAQSPLTEDGHRSLWSHAFVFSERRIDGQWWVIESDLDLRYKQIRLGVQENRVDRYYDPEAFPNIAILDFDLSPEQVRKIQIAGLDLLSGLSSYSISELVGTLMAMHSRRLRRRSNLLAKEGALYCSALVQHCYHAAGIEFLPGVPGKNIAPHDIDESPLPHRTHRIIRDLGVSTIRELGHKSKHWLSSALDSD</sequence>
<dbReference type="AlphaFoldDB" id="A0A0S2FAV8"/>
<dbReference type="Gene3D" id="3.90.1720.10">
    <property type="entry name" value="endopeptidase domain like (from Nostoc punctiforme)"/>
    <property type="match status" value="1"/>
</dbReference>
<evidence type="ECO:0000313" key="2">
    <source>
        <dbReference type="Proteomes" id="UP000060787"/>
    </source>
</evidence>
<organism evidence="1 2">
    <name type="scientific">Lysobacter antibioticus</name>
    <dbReference type="NCBI Taxonomy" id="84531"/>
    <lineage>
        <taxon>Bacteria</taxon>
        <taxon>Pseudomonadati</taxon>
        <taxon>Pseudomonadota</taxon>
        <taxon>Gammaproteobacteria</taxon>
        <taxon>Lysobacterales</taxon>
        <taxon>Lysobacteraceae</taxon>
        <taxon>Lysobacter</taxon>
    </lineage>
</organism>
<dbReference type="KEGG" id="lab:LA76x_2521"/>
<dbReference type="Proteomes" id="UP000060787">
    <property type="component" value="Chromosome"/>
</dbReference>
<keyword evidence="2" id="KW-1185">Reference proteome</keyword>
<gene>
    <name evidence="1" type="ORF">LA76x_2521</name>
</gene>
<name>A0A0S2FAV8_LYSAN</name>
<dbReference type="SUPFAM" id="SSF54001">
    <property type="entry name" value="Cysteine proteinases"/>
    <property type="match status" value="1"/>
</dbReference>
<dbReference type="EMBL" id="CP011129">
    <property type="protein sequence ID" value="ALN80651.1"/>
    <property type="molecule type" value="Genomic_DNA"/>
</dbReference>
<dbReference type="STRING" id="84531.LA76x_2521"/>
<evidence type="ECO:0000313" key="1">
    <source>
        <dbReference type="EMBL" id="ALN80651.1"/>
    </source>
</evidence>
<dbReference type="PATRIC" id="fig|84531.8.peg.2529"/>
<protein>
    <submittedName>
        <fullName evidence="1">Uncharacterized protein</fullName>
    </submittedName>
</protein>
<dbReference type="InterPro" id="IPR038765">
    <property type="entry name" value="Papain-like_cys_pep_sf"/>
</dbReference>
<accession>A0A0S2FAV8</accession>